<dbReference type="Proteomes" id="UP001305815">
    <property type="component" value="Chromosome"/>
</dbReference>
<proteinExistence type="predicted"/>
<dbReference type="Pfam" id="PF06854">
    <property type="entry name" value="Phage_Gp15"/>
    <property type="match status" value="1"/>
</dbReference>
<accession>A0ABM8I210</accession>
<protein>
    <recommendedName>
        <fullName evidence="3">Bacteriophage Gp15 protein</fullName>
    </recommendedName>
</protein>
<dbReference type="EMBL" id="AP027742">
    <property type="protein sequence ID" value="BDZ76984.1"/>
    <property type="molecule type" value="Genomic_DNA"/>
</dbReference>
<name>A0ABM8I210_9FIRM</name>
<evidence type="ECO:0008006" key="3">
    <source>
        <dbReference type="Google" id="ProtNLM"/>
    </source>
</evidence>
<dbReference type="RefSeq" id="WP_316266612.1">
    <property type="nucleotide sequence ID" value="NZ_AP027742.1"/>
</dbReference>
<keyword evidence="2" id="KW-1185">Reference proteome</keyword>
<organism evidence="1 2">
    <name type="scientific">Claveliimonas bilis</name>
    <dbReference type="NCBI Taxonomy" id="3028070"/>
    <lineage>
        <taxon>Bacteria</taxon>
        <taxon>Bacillati</taxon>
        <taxon>Bacillota</taxon>
        <taxon>Clostridia</taxon>
        <taxon>Lachnospirales</taxon>
        <taxon>Lachnospiraceae</taxon>
        <taxon>Claveliimonas</taxon>
    </lineage>
</organism>
<gene>
    <name evidence="1" type="ORF">Lac1_11670</name>
</gene>
<dbReference type="InterPro" id="IPR009660">
    <property type="entry name" value="Phage_A500_Gp15"/>
</dbReference>
<evidence type="ECO:0000313" key="1">
    <source>
        <dbReference type="EMBL" id="BDZ76984.1"/>
    </source>
</evidence>
<sequence length="189" mass="22603">MFNSLYEKFPEGVWVEGKYHEIETDFREWIRFSELIEDEDVPAQVKYGLMLQWYRDIPENLEKAIMALGDFLSADDLYPNDSGRPQNNRNRQPVFSFQEDAGCIYSAFVECYGIDLQKISYMHWWKFRILFDGLPENTEIKQRIIYRSVDLSEIKDKEERKRIKKIKKEIAIRKKCSKIDDYDIGDVFA</sequence>
<evidence type="ECO:0000313" key="2">
    <source>
        <dbReference type="Proteomes" id="UP001305815"/>
    </source>
</evidence>
<reference evidence="2" key="1">
    <citation type="journal article" date="2023" name="Int. J. Syst. Evol. Microbiol.">
        <title>Claveliimonas bilis gen. nov., sp. nov., deoxycholic acid-producing bacteria isolated from human faeces, and reclassification of Sellimonas monacensis Zenner et al. 2021 as Claveliimonas monacensis comb. nov.</title>
        <authorList>
            <person name="Hisatomi A."/>
            <person name="Kastawa N.W.E.P.G."/>
            <person name="Song I."/>
            <person name="Ohkuma M."/>
            <person name="Fukiya S."/>
            <person name="Sakamoto M."/>
        </authorList>
    </citation>
    <scope>NUCLEOTIDE SEQUENCE [LARGE SCALE GENOMIC DNA]</scope>
    <source>
        <strain evidence="2">12BBH14</strain>
    </source>
</reference>